<keyword evidence="6" id="KW-0653">Protein transport</keyword>
<feature type="transmembrane region" description="Helical" evidence="7">
    <location>
        <begin position="114"/>
        <end position="136"/>
    </location>
</feature>
<evidence type="ECO:0000256" key="3">
    <source>
        <dbReference type="ARBA" id="ARBA00022692"/>
    </source>
</evidence>
<evidence type="ECO:0000256" key="1">
    <source>
        <dbReference type="ARBA" id="ARBA00004651"/>
    </source>
</evidence>
<gene>
    <name evidence="9" type="ORF">BC781_103138</name>
</gene>
<evidence type="ECO:0000313" key="9">
    <source>
        <dbReference type="EMBL" id="PWJ41888.1"/>
    </source>
</evidence>
<comment type="subcellular location">
    <subcellularLocation>
        <location evidence="1">Cell membrane</location>
        <topology evidence="1">Multi-pass membrane protein</topology>
    </subcellularLocation>
    <subcellularLocation>
        <location evidence="6">Membrane</location>
        <topology evidence="6">Multi-pass membrane protein</topology>
    </subcellularLocation>
</comment>
<keyword evidence="4 7" id="KW-1133">Transmembrane helix</keyword>
<dbReference type="PANTHER" id="PTHR30625:SF3">
    <property type="entry name" value="TOL-PAL SYSTEM PROTEIN TOLQ"/>
    <property type="match status" value="1"/>
</dbReference>
<sequence>MEILNQILYWISTGLMIPVMLILCFFFIRALLAIGGFYGLYQKQLKSRKFLDEYLLQIERKGIERSELEDDTMISSFVEKLINSRSAVFRDKVLDDYEIEMSRKLTSSKRMSKLGPVLGLLGTLIPMGPALVGLASGDIGSMAQNMQVAFSTTVVGLVVGAIGFLLTEIKQGWFAKELSNLTYIADLITEENEKKKEQILN</sequence>
<keyword evidence="10" id="KW-1185">Reference proteome</keyword>
<dbReference type="OrthoDB" id="3178152at2"/>
<reference evidence="9 10" key="1">
    <citation type="submission" date="2018-03" db="EMBL/GenBank/DDBJ databases">
        <title>Genomic Encyclopedia of Archaeal and Bacterial Type Strains, Phase II (KMG-II): from individual species to whole genera.</title>
        <authorList>
            <person name="Goeker M."/>
        </authorList>
    </citation>
    <scope>NUCLEOTIDE SEQUENCE [LARGE SCALE GENOMIC DNA]</scope>
    <source>
        <strain evidence="9 10">DSM 28229</strain>
    </source>
</reference>
<protein>
    <submittedName>
        <fullName evidence="9">Outer membrane transport energization protein ExbB</fullName>
    </submittedName>
</protein>
<dbReference type="InterPro" id="IPR002898">
    <property type="entry name" value="MotA_ExbB_proton_chnl"/>
</dbReference>
<accession>A0A315ZAN0</accession>
<evidence type="ECO:0000256" key="7">
    <source>
        <dbReference type="SAM" id="Phobius"/>
    </source>
</evidence>
<evidence type="ECO:0000256" key="4">
    <source>
        <dbReference type="ARBA" id="ARBA00022989"/>
    </source>
</evidence>
<name>A0A315ZAN0_SEDFL</name>
<keyword evidence="5 7" id="KW-0472">Membrane</keyword>
<keyword evidence="6" id="KW-0813">Transport</keyword>
<dbReference type="Pfam" id="PF01618">
    <property type="entry name" value="MotA_ExbB"/>
    <property type="match status" value="1"/>
</dbReference>
<comment type="similarity">
    <text evidence="6">Belongs to the exbB/tolQ family.</text>
</comment>
<keyword evidence="2" id="KW-1003">Cell membrane</keyword>
<organism evidence="9 10">
    <name type="scientific">Sediminitomix flava</name>
    <dbReference type="NCBI Taxonomy" id="379075"/>
    <lineage>
        <taxon>Bacteria</taxon>
        <taxon>Pseudomonadati</taxon>
        <taxon>Bacteroidota</taxon>
        <taxon>Cytophagia</taxon>
        <taxon>Cytophagales</taxon>
        <taxon>Flammeovirgaceae</taxon>
        <taxon>Sediminitomix</taxon>
    </lineage>
</organism>
<evidence type="ECO:0000256" key="6">
    <source>
        <dbReference type="RuleBase" id="RU004057"/>
    </source>
</evidence>
<evidence type="ECO:0000256" key="2">
    <source>
        <dbReference type="ARBA" id="ARBA00022475"/>
    </source>
</evidence>
<feature type="transmembrane region" description="Helical" evidence="7">
    <location>
        <begin position="148"/>
        <end position="166"/>
    </location>
</feature>
<feature type="transmembrane region" description="Helical" evidence="7">
    <location>
        <begin position="15"/>
        <end position="41"/>
    </location>
</feature>
<evidence type="ECO:0000313" key="10">
    <source>
        <dbReference type="Proteomes" id="UP000245535"/>
    </source>
</evidence>
<keyword evidence="3 7" id="KW-0812">Transmembrane</keyword>
<comment type="caution">
    <text evidence="9">The sequence shown here is derived from an EMBL/GenBank/DDBJ whole genome shotgun (WGS) entry which is preliminary data.</text>
</comment>
<evidence type="ECO:0000256" key="5">
    <source>
        <dbReference type="ARBA" id="ARBA00023136"/>
    </source>
</evidence>
<dbReference type="GO" id="GO:0005886">
    <property type="term" value="C:plasma membrane"/>
    <property type="evidence" value="ECO:0007669"/>
    <property type="project" value="UniProtKB-SubCell"/>
</dbReference>
<dbReference type="AlphaFoldDB" id="A0A315ZAN0"/>
<dbReference type="EMBL" id="QGDO01000003">
    <property type="protein sequence ID" value="PWJ41888.1"/>
    <property type="molecule type" value="Genomic_DNA"/>
</dbReference>
<dbReference type="RefSeq" id="WP_109618320.1">
    <property type="nucleotide sequence ID" value="NZ_QGDO01000003.1"/>
</dbReference>
<proteinExistence type="inferred from homology"/>
<evidence type="ECO:0000259" key="8">
    <source>
        <dbReference type="Pfam" id="PF01618"/>
    </source>
</evidence>
<dbReference type="InterPro" id="IPR050790">
    <property type="entry name" value="ExbB/TolQ_transport"/>
</dbReference>
<dbReference type="PANTHER" id="PTHR30625">
    <property type="entry name" value="PROTEIN TOLQ"/>
    <property type="match status" value="1"/>
</dbReference>
<dbReference type="Proteomes" id="UP000245535">
    <property type="component" value="Unassembled WGS sequence"/>
</dbReference>
<feature type="domain" description="MotA/TolQ/ExbB proton channel" evidence="8">
    <location>
        <begin position="92"/>
        <end position="166"/>
    </location>
</feature>
<dbReference type="GO" id="GO:0017038">
    <property type="term" value="P:protein import"/>
    <property type="evidence" value="ECO:0007669"/>
    <property type="project" value="TreeGrafter"/>
</dbReference>